<dbReference type="Pfam" id="PF18855">
    <property type="entry name" value="baeRF_family11"/>
    <property type="match status" value="1"/>
</dbReference>
<evidence type="ECO:0000313" key="1">
    <source>
        <dbReference type="EMBL" id="MBL3679617.1"/>
    </source>
</evidence>
<reference evidence="1 2" key="1">
    <citation type="submission" date="2018-09" db="EMBL/GenBank/DDBJ databases">
        <title>Comparative genomics of Leucobacter spp.</title>
        <authorList>
            <person name="Reis A.C."/>
            <person name="Kolvenbach B.A."/>
            <person name="Corvini P.F.X."/>
            <person name="Nunes O.C."/>
        </authorList>
    </citation>
    <scope>NUCLEOTIDE SEQUENCE [LARGE SCALE GENOMIC DNA]</scope>
    <source>
        <strain evidence="1 2">TAN 31504</strain>
    </source>
</reference>
<sequence>MHTDIPQLSEIEQLAQVNRPNLVTIVLRTTPVTTEAEANRITFGTLIGEAVARLAAVGGDAAERDRTEAGLRALHEDQHLWRYLSHTLVVFASPDRTVSYRLPNELETEWFAGENFRIVPLLRTLTFPHEASVLALSQNAVRLIEIGPSGPGTEVEVPELPSDLLDAFNVEDPGVDSHRRRLHGPEGHTMRLLGYARAVDRAVAPQLRGTQRPLILAATQPLNGMFRSVTSASRLLASSIDGNPDERSAAELDEAARALLDEHYAAELVQLRDRFETRRAAGRAVTDLTDIARSAIAGAISTLYVDVDARPEGTLDVATGSVAAESAPGRSLIDEIAGQVLQHGGRVLVLRGGDVPGGGAHGAETRFAV</sequence>
<organism evidence="1 2">
    <name type="scientific">Leucobacter chromiireducens subsp. solipictus</name>
    <dbReference type="NCBI Taxonomy" id="398235"/>
    <lineage>
        <taxon>Bacteria</taxon>
        <taxon>Bacillati</taxon>
        <taxon>Actinomycetota</taxon>
        <taxon>Actinomycetes</taxon>
        <taxon>Micrococcales</taxon>
        <taxon>Microbacteriaceae</taxon>
        <taxon>Leucobacter</taxon>
    </lineage>
</organism>
<protein>
    <submittedName>
        <fullName evidence="1">Uncharacterized protein</fullName>
    </submittedName>
</protein>
<accession>A0ABS1SGC0</accession>
<keyword evidence="2" id="KW-1185">Reference proteome</keyword>
<dbReference type="InterPro" id="IPR041638">
    <property type="entry name" value="BaeRF_family11"/>
</dbReference>
<name>A0ABS1SGC0_9MICO</name>
<proteinExistence type="predicted"/>
<comment type="caution">
    <text evidence="1">The sequence shown here is derived from an EMBL/GenBank/DDBJ whole genome shotgun (WGS) entry which is preliminary data.</text>
</comment>
<dbReference type="Proteomes" id="UP001645859">
    <property type="component" value="Unassembled WGS sequence"/>
</dbReference>
<gene>
    <name evidence="1" type="ORF">D3230_09985</name>
</gene>
<evidence type="ECO:0000313" key="2">
    <source>
        <dbReference type="Proteomes" id="UP001645859"/>
    </source>
</evidence>
<dbReference type="EMBL" id="QYAC01000005">
    <property type="protein sequence ID" value="MBL3679617.1"/>
    <property type="molecule type" value="Genomic_DNA"/>
</dbReference>
<dbReference type="RefSeq" id="WP_202344903.1">
    <property type="nucleotide sequence ID" value="NZ_BAAAPI010000014.1"/>
</dbReference>